<organism evidence="1 2">
    <name type="scientific">Leuconostoc kimchii (strain IMSNU 11154 / KCTC 2386 / IH25)</name>
    <dbReference type="NCBI Taxonomy" id="762051"/>
    <lineage>
        <taxon>Bacteria</taxon>
        <taxon>Bacillati</taxon>
        <taxon>Bacillota</taxon>
        <taxon>Bacilli</taxon>
        <taxon>Lactobacillales</taxon>
        <taxon>Lactobacillaceae</taxon>
        <taxon>Leuconostoc</taxon>
    </lineage>
</organism>
<protein>
    <submittedName>
        <fullName evidence="1">Uncharacterized protein</fullName>
    </submittedName>
</protein>
<dbReference type="PATRIC" id="fig|762051.18.peg.876"/>
<dbReference type="Proteomes" id="UP000002362">
    <property type="component" value="Chromosome"/>
</dbReference>
<accession>D5T2B1</accession>
<dbReference type="KEGG" id="lki:LKI_04340"/>
<proteinExistence type="predicted"/>
<evidence type="ECO:0000313" key="2">
    <source>
        <dbReference type="Proteomes" id="UP000002362"/>
    </source>
</evidence>
<sequence>MLYKQGYFTINDDLITYKNQGTRVSGAAQDAGAELLGTKSLKTLYMQYKNDPKFEKIKKLTTN</sequence>
<gene>
    <name evidence="1" type="ordered locus">LKI_04340</name>
</gene>
<dbReference type="EMBL" id="CP001758">
    <property type="protein sequence ID" value="ADG40410.1"/>
    <property type="molecule type" value="Genomic_DNA"/>
</dbReference>
<name>D5T2B1_LEUKI</name>
<dbReference type="HOGENOM" id="CLU_2880482_0_0_9"/>
<dbReference type="RefSeq" id="WP_013103006.1">
    <property type="nucleotide sequence ID" value="NC_014136.1"/>
</dbReference>
<dbReference type="AlphaFoldDB" id="D5T2B1"/>
<evidence type="ECO:0000313" key="1">
    <source>
        <dbReference type="EMBL" id="ADG40410.1"/>
    </source>
</evidence>
<reference evidence="1 2" key="1">
    <citation type="journal article" date="2010" name="J. Bacteriol.">
        <title>Complete genome sequence analysis of Leuconostoc kimchii IMSNU 11154.</title>
        <authorList>
            <person name="Oh H.M."/>
            <person name="Cho Y.J."/>
            <person name="Kim B.K."/>
            <person name="Roe J.H."/>
            <person name="Kang S.O."/>
            <person name="Nahm B.H."/>
            <person name="Jeong G."/>
            <person name="Han H.U."/>
            <person name="Chun J."/>
        </authorList>
    </citation>
    <scope>NUCLEOTIDE SEQUENCE [LARGE SCALE GENOMIC DNA]</scope>
    <source>
        <strain evidence="2">IMSNU 11154 / KCTC 2386 / IH25</strain>
    </source>
</reference>